<dbReference type="GO" id="GO:0005741">
    <property type="term" value="C:mitochondrial outer membrane"/>
    <property type="evidence" value="ECO:0007669"/>
    <property type="project" value="TreeGrafter"/>
</dbReference>
<dbReference type="SUPFAM" id="SSF48452">
    <property type="entry name" value="TPR-like"/>
    <property type="match status" value="1"/>
</dbReference>
<proteinExistence type="predicted"/>
<feature type="compositionally biased region" description="Low complexity" evidence="1">
    <location>
        <begin position="1"/>
        <end position="29"/>
    </location>
</feature>
<dbReference type="PANTHER" id="PTHR31859:SF1">
    <property type="entry name" value="TETRATRICOPEPTIDE REPEAT PROTEIN 39C"/>
    <property type="match status" value="1"/>
</dbReference>
<dbReference type="OrthoDB" id="43460at2759"/>
<dbReference type="GO" id="GO:0005829">
    <property type="term" value="C:cytosol"/>
    <property type="evidence" value="ECO:0007669"/>
    <property type="project" value="TreeGrafter"/>
</dbReference>
<dbReference type="PANTHER" id="PTHR31859">
    <property type="entry name" value="TETRATRICOPEPTIDE REPEAT PROTEIN 39 FAMILY MEMBER"/>
    <property type="match status" value="1"/>
</dbReference>
<organism evidence="2 3">
    <name type="scientific">Coemansia erecta</name>
    <dbReference type="NCBI Taxonomy" id="147472"/>
    <lineage>
        <taxon>Eukaryota</taxon>
        <taxon>Fungi</taxon>
        <taxon>Fungi incertae sedis</taxon>
        <taxon>Zoopagomycota</taxon>
        <taxon>Kickxellomycotina</taxon>
        <taxon>Kickxellomycetes</taxon>
        <taxon>Kickxellales</taxon>
        <taxon>Kickxellaceae</taxon>
        <taxon>Coemansia</taxon>
    </lineage>
</organism>
<gene>
    <name evidence="2" type="ORF">LPJ53_005231</name>
</gene>
<reference evidence="2" key="1">
    <citation type="submission" date="2022-07" db="EMBL/GenBank/DDBJ databases">
        <title>Phylogenomic reconstructions and comparative analyses of Kickxellomycotina fungi.</title>
        <authorList>
            <person name="Reynolds N.K."/>
            <person name="Stajich J.E."/>
            <person name="Barry K."/>
            <person name="Grigoriev I.V."/>
            <person name="Crous P."/>
            <person name="Smith M.E."/>
        </authorList>
    </citation>
    <scope>NUCLEOTIDE SEQUENCE</scope>
    <source>
        <strain evidence="2">NBRC 32514</strain>
    </source>
</reference>
<dbReference type="InterPro" id="IPR019412">
    <property type="entry name" value="IML2/TPR_39"/>
</dbReference>
<protein>
    <submittedName>
        <fullName evidence="2">Uncharacterized protein</fullName>
    </submittedName>
</protein>
<evidence type="ECO:0000313" key="3">
    <source>
        <dbReference type="Proteomes" id="UP001149813"/>
    </source>
</evidence>
<dbReference type="Pfam" id="PF10300">
    <property type="entry name" value="Iml2-TPR_39"/>
    <property type="match status" value="4"/>
</dbReference>
<dbReference type="Proteomes" id="UP001149813">
    <property type="component" value="Unassembled WGS sequence"/>
</dbReference>
<dbReference type="GO" id="GO:0005634">
    <property type="term" value="C:nucleus"/>
    <property type="evidence" value="ECO:0007669"/>
    <property type="project" value="TreeGrafter"/>
</dbReference>
<keyword evidence="3" id="KW-1185">Reference proteome</keyword>
<dbReference type="AlphaFoldDB" id="A0A9W7XSU7"/>
<feature type="region of interest" description="Disordered" evidence="1">
    <location>
        <begin position="155"/>
        <end position="192"/>
    </location>
</feature>
<feature type="compositionally biased region" description="Acidic residues" evidence="1">
    <location>
        <begin position="30"/>
        <end position="55"/>
    </location>
</feature>
<feature type="region of interest" description="Disordered" evidence="1">
    <location>
        <begin position="1"/>
        <end position="55"/>
    </location>
</feature>
<dbReference type="InterPro" id="IPR011990">
    <property type="entry name" value="TPR-like_helical_dom_sf"/>
</dbReference>
<dbReference type="EMBL" id="JANBOJ010000298">
    <property type="protein sequence ID" value="KAJ1720091.1"/>
    <property type="molecule type" value="Genomic_DNA"/>
</dbReference>
<comment type="caution">
    <text evidence="2">The sequence shown here is derived from an EMBL/GenBank/DDBJ whole genome shotgun (WGS) entry which is preliminary data.</text>
</comment>
<accession>A0A9W7XSU7</accession>
<feature type="compositionally biased region" description="Low complexity" evidence="1">
    <location>
        <begin position="155"/>
        <end position="164"/>
    </location>
</feature>
<sequence>MRSSTASIRAEDTAAAATPVTASSAGSSDEFFDFEDSEQEEEPEQETEGDEDEATLDVPAFDEVDSSWATQIDEVPASDPLQVGVAVAHQAVRLFLNSDFEAIDRLLEPRRHTLLYASEGHAAIQYLRAMMSFTKEAMRSAQTAADATVALAAKSRRSAASSGSTTPDSSRRWRKNKADAGSDQASVASGVSVDAEAGGRQRGWGGLAGVAGSLLGMVGLGRPAWHGLRGMSVAQRHADLVHAEAHLLSAMLGMASGDGVIGLVRDGWHVKSSYATYRTCNAFVQDTHRLGGRLDDHYVSGTYLGVGVFNLVLSMLPARLLRVVEVVGFSGDRALGLEMLAVAAGWRCHPVFGSLMHEPPEGTECLHPCGRGLRSEFCMLVLVAYHVFLCSSMCLGYPNMPLAEAVLAEANAANPHGLMFMYFSGLLHMTRRQVDEAVSVFSKLVGLGKHASKRLRAAAAGATQLSSTSSILDSELLRALRDLRLEDCKKPSDPTKFNEGRRSEWRQLQYMGYWERALCYMALGMWMLAAEGFNKLRLENNWNKAVYTYSLACCLWEQAEMMGGEGDEQRCLREIVATLMAAVPALQRKVAGKSIPLEKFVMRKARRFDEQGGFLMRPGLELVASWNLYAKTPADRLHPLLAQVNRDIEQLAEHTPETYRHAYLYDDLSVLLLVKAHVLHELSRPTCVYNMQPPSADTRVPAAVAADCRPELAVAAADSYLRVLRLLPLVARDHYLAACARYHLGGLYLAGSAIDDERVGWARMHWKCILAGRPITAAPFVSREEWDAHWCEVGAGNRAAEGCEAEERVVAASGHMSLRFFDGGHRPEEWRYCPPMWADSKKYSLQNAIEMRTFNSDNRLAEAQAAATAAAE</sequence>
<name>A0A9W7XSU7_9FUNG</name>
<evidence type="ECO:0000256" key="1">
    <source>
        <dbReference type="SAM" id="MobiDB-lite"/>
    </source>
</evidence>
<evidence type="ECO:0000313" key="2">
    <source>
        <dbReference type="EMBL" id="KAJ1720091.1"/>
    </source>
</evidence>